<keyword evidence="4" id="KW-1015">Disulfide bond</keyword>
<keyword evidence="6" id="KW-0325">Glycoprotein</keyword>
<keyword evidence="9" id="KW-1133">Transmembrane helix</keyword>
<keyword evidence="3" id="KW-0297">G-protein coupled receptor</keyword>
<dbReference type="PANTHER" id="PTHR45695">
    <property type="entry name" value="LEUCOKININ RECEPTOR-RELATED"/>
    <property type="match status" value="1"/>
</dbReference>
<evidence type="ECO:0000256" key="8">
    <source>
        <dbReference type="SAM" id="MobiDB-lite"/>
    </source>
</evidence>
<feature type="compositionally biased region" description="Polar residues" evidence="8">
    <location>
        <begin position="100"/>
        <end position="110"/>
    </location>
</feature>
<organism evidence="10">
    <name type="scientific">Anguilla anguilla</name>
    <name type="common">European freshwater eel</name>
    <name type="synonym">Muraena anguilla</name>
    <dbReference type="NCBI Taxonomy" id="7936"/>
    <lineage>
        <taxon>Eukaryota</taxon>
        <taxon>Metazoa</taxon>
        <taxon>Chordata</taxon>
        <taxon>Craniata</taxon>
        <taxon>Vertebrata</taxon>
        <taxon>Euteleostomi</taxon>
        <taxon>Actinopterygii</taxon>
        <taxon>Neopterygii</taxon>
        <taxon>Teleostei</taxon>
        <taxon>Anguilliformes</taxon>
        <taxon>Anguillidae</taxon>
        <taxon>Anguilla</taxon>
    </lineage>
</organism>
<feature type="compositionally biased region" description="Basic residues" evidence="8">
    <location>
        <begin position="350"/>
        <end position="361"/>
    </location>
</feature>
<feature type="transmembrane region" description="Helical" evidence="9">
    <location>
        <begin position="38"/>
        <end position="62"/>
    </location>
</feature>
<feature type="region of interest" description="Disordered" evidence="8">
    <location>
        <begin position="99"/>
        <end position="118"/>
    </location>
</feature>
<evidence type="ECO:0000313" key="10">
    <source>
        <dbReference type="EMBL" id="CCH26289.1"/>
    </source>
</evidence>
<keyword evidence="9" id="KW-0812">Transmembrane</keyword>
<feature type="region of interest" description="Disordered" evidence="8">
    <location>
        <begin position="333"/>
        <end position="361"/>
    </location>
</feature>
<comment type="subcellular location">
    <subcellularLocation>
        <location evidence="1">Cell membrane</location>
        <topology evidence="1">Multi-pass membrane protein</topology>
    </subcellularLocation>
</comment>
<gene>
    <name evidence="10" type="primary">Kissr-3</name>
</gene>
<accession>I2G9F7</accession>
<keyword evidence="2" id="KW-1003">Cell membrane</keyword>
<keyword evidence="5" id="KW-0675">Receptor</keyword>
<sequence length="361" mass="38000">MEDGWQPNGTAAPPCDPDAACNGSALALLTPPLLVDAWLVPLFFAIIMLLGLVGNSLVIYVVTKHRQMKTVTNFYIGDGAGDLHHAVGHECGSLLRDRLSSSVPTPSNATHGHGRQHRHLDRVAGTLCACGGVPAAGDGVLVRPAGVLHRVLPLPRAPEGLHPLHLPGGLPAAAAHHLPVPRLHAQTHGPARGGARRQQLPGAGAGGEGGGGADADLAHGGGDGAALHRLLGPHPAVRPVPGPPPGHAQELRPLQTEDLGPLHVLLQLLRQPHHLRLHGSELQKVLQKGLSFHLQTQGRENSGGLGQHRAALPFIRNMKDRKRPGCITHTHTHVHAHTHTHTHTPSGQRKQAKKKSSAFGH</sequence>
<evidence type="ECO:0000256" key="9">
    <source>
        <dbReference type="SAM" id="Phobius"/>
    </source>
</evidence>
<name>I2G9F7_ANGAN</name>
<feature type="compositionally biased region" description="Basic residues" evidence="8">
    <location>
        <begin position="333"/>
        <end position="342"/>
    </location>
</feature>
<dbReference type="GO" id="GO:0004930">
    <property type="term" value="F:G protein-coupled receptor activity"/>
    <property type="evidence" value="ECO:0007669"/>
    <property type="project" value="UniProtKB-KW"/>
</dbReference>
<dbReference type="AlphaFoldDB" id="I2G9F7"/>
<evidence type="ECO:0000256" key="3">
    <source>
        <dbReference type="ARBA" id="ARBA00023040"/>
    </source>
</evidence>
<protein>
    <submittedName>
        <fullName evidence="10">Kissr-3 protein, splice variant 3</fullName>
    </submittedName>
</protein>
<feature type="region of interest" description="Disordered" evidence="8">
    <location>
        <begin position="184"/>
        <end position="227"/>
    </location>
</feature>
<reference evidence="10" key="1">
    <citation type="submission" date="2012-04" db="EMBL/GenBank/DDBJ databases">
        <title>Three kisspeptin receptors in a basal teleost, the eel, provide new insights into the roles and evolution of this receptor family.</title>
        <authorList>
            <person name="Pasquier J."/>
            <person name="Lafont A.-G."/>
            <person name="Morini M."/>
            <person name="Jeng S.-R."/>
            <person name="Dirks R."/>
            <person name="Thillart G."/>
            <person name="Tomkiewicz J."/>
            <person name="Chang C.-F."/>
            <person name="Rousseau K."/>
            <person name="Dufour S."/>
        </authorList>
    </citation>
    <scope>NUCLEOTIDE SEQUENCE</scope>
    <source>
        <tissue evidence="10">Brain</tissue>
    </source>
</reference>
<evidence type="ECO:0000256" key="2">
    <source>
        <dbReference type="ARBA" id="ARBA00022475"/>
    </source>
</evidence>
<evidence type="ECO:0000256" key="7">
    <source>
        <dbReference type="ARBA" id="ARBA00023224"/>
    </source>
</evidence>
<dbReference type="SUPFAM" id="SSF81321">
    <property type="entry name" value="Family A G protein-coupled receptor-like"/>
    <property type="match status" value="1"/>
</dbReference>
<evidence type="ECO:0000256" key="5">
    <source>
        <dbReference type="ARBA" id="ARBA00023170"/>
    </source>
</evidence>
<evidence type="ECO:0000256" key="1">
    <source>
        <dbReference type="ARBA" id="ARBA00004651"/>
    </source>
</evidence>
<evidence type="ECO:0000256" key="6">
    <source>
        <dbReference type="ARBA" id="ARBA00023180"/>
    </source>
</evidence>
<keyword evidence="9" id="KW-0472">Membrane</keyword>
<dbReference type="GO" id="GO:0005886">
    <property type="term" value="C:plasma membrane"/>
    <property type="evidence" value="ECO:0007669"/>
    <property type="project" value="UniProtKB-SubCell"/>
</dbReference>
<dbReference type="EMBL" id="HE802274">
    <property type="protein sequence ID" value="CCH26289.1"/>
    <property type="molecule type" value="mRNA"/>
</dbReference>
<proteinExistence type="evidence at transcript level"/>
<keyword evidence="7" id="KW-0807">Transducer</keyword>
<dbReference type="PANTHER" id="PTHR45695:SF23">
    <property type="entry name" value="GALANIN-LIKE G-PROTEIN COUPLED RECEPTOR NPR-9"/>
    <property type="match status" value="1"/>
</dbReference>
<evidence type="ECO:0000256" key="4">
    <source>
        <dbReference type="ARBA" id="ARBA00023157"/>
    </source>
</evidence>
<feature type="compositionally biased region" description="Gly residues" evidence="8">
    <location>
        <begin position="203"/>
        <end position="224"/>
    </location>
</feature>
<dbReference type="Gene3D" id="1.20.1070.10">
    <property type="entry name" value="Rhodopsin 7-helix transmembrane proteins"/>
    <property type="match status" value="1"/>
</dbReference>